<dbReference type="NCBIfam" id="TIGR00097">
    <property type="entry name" value="HMP-P_kinase"/>
    <property type="match status" value="1"/>
</dbReference>
<evidence type="ECO:0000256" key="5">
    <source>
        <dbReference type="ARBA" id="ARBA00012135"/>
    </source>
</evidence>
<dbReference type="InterPro" id="IPR004399">
    <property type="entry name" value="HMP/HMP-P_kinase_dom"/>
</dbReference>
<dbReference type="AlphaFoldDB" id="A0A099I5S4"/>
<evidence type="ECO:0000313" key="16">
    <source>
        <dbReference type="EMBL" id="KGJ52901.1"/>
    </source>
</evidence>
<dbReference type="GO" id="GO:0005524">
    <property type="term" value="F:ATP binding"/>
    <property type="evidence" value="ECO:0007669"/>
    <property type="project" value="UniProtKB-KW"/>
</dbReference>
<evidence type="ECO:0000256" key="14">
    <source>
        <dbReference type="ARBA" id="ARBA00042102"/>
    </source>
</evidence>
<dbReference type="EC" id="2.7.1.49" evidence="5"/>
<dbReference type="EMBL" id="JQIF01000050">
    <property type="protein sequence ID" value="KGJ52901.1"/>
    <property type="molecule type" value="Genomic_DNA"/>
</dbReference>
<dbReference type="Gene3D" id="3.40.1190.20">
    <property type="match status" value="1"/>
</dbReference>
<comment type="pathway">
    <text evidence="3">Cofactor biosynthesis; thiamine diphosphate biosynthesis; 4-amino-2-methyl-5-diphosphomethylpyrimidine from 5-amino-1-(5-phospho-D-ribosyl)imidazole: step 3/3.</text>
</comment>
<protein>
    <recommendedName>
        <fullName evidence="7">Hydroxymethylpyrimidine/phosphomethylpyrimidine kinase</fullName>
        <ecNumber evidence="5">2.7.1.49</ecNumber>
        <ecNumber evidence="6">2.7.4.7</ecNumber>
    </recommendedName>
    <alternativeName>
        <fullName evidence="14">Hydroxymethylpyrimidine kinase</fullName>
    </alternativeName>
    <alternativeName>
        <fullName evidence="15">Hydroxymethylpyrimidine phosphate kinase</fullName>
    </alternativeName>
</protein>
<evidence type="ECO:0000256" key="8">
    <source>
        <dbReference type="ARBA" id="ARBA00022679"/>
    </source>
</evidence>
<evidence type="ECO:0000256" key="1">
    <source>
        <dbReference type="ARBA" id="ARBA00000151"/>
    </source>
</evidence>
<dbReference type="GO" id="GO:0008902">
    <property type="term" value="F:hydroxymethylpyrimidine kinase activity"/>
    <property type="evidence" value="ECO:0007669"/>
    <property type="project" value="UniProtKB-EC"/>
</dbReference>
<dbReference type="FunFam" id="3.40.1190.20:FF:000003">
    <property type="entry name" value="Phosphomethylpyrimidine kinase ThiD"/>
    <property type="match status" value="1"/>
</dbReference>
<comment type="similarity">
    <text evidence="4">Belongs to the ThiD family.</text>
</comment>
<gene>
    <name evidence="16" type="ORF">CIAN88_12150</name>
</gene>
<comment type="caution">
    <text evidence="16">The sequence shown here is derived from an EMBL/GenBank/DDBJ whole genome shotgun (WGS) entry which is preliminary data.</text>
</comment>
<accession>A0A099I5S4</accession>
<dbReference type="InterPro" id="IPR013749">
    <property type="entry name" value="PM/HMP-P_kinase-1"/>
</dbReference>
<dbReference type="PANTHER" id="PTHR20858:SF17">
    <property type="entry name" value="HYDROXYMETHYLPYRIMIDINE_PHOSPHOMETHYLPYRIMIDINE KINASE THI20-RELATED"/>
    <property type="match status" value="1"/>
</dbReference>
<comment type="catalytic activity">
    <reaction evidence="2">
        <text>4-amino-2-methyl-5-(phosphooxymethyl)pyrimidine + ATP = 4-amino-2-methyl-5-(diphosphooxymethyl)pyrimidine + ADP</text>
        <dbReference type="Rhea" id="RHEA:19893"/>
        <dbReference type="ChEBI" id="CHEBI:30616"/>
        <dbReference type="ChEBI" id="CHEBI:57841"/>
        <dbReference type="ChEBI" id="CHEBI:58354"/>
        <dbReference type="ChEBI" id="CHEBI:456216"/>
        <dbReference type="EC" id="2.7.4.7"/>
    </reaction>
</comment>
<proteinExistence type="inferred from homology"/>
<evidence type="ECO:0000256" key="9">
    <source>
        <dbReference type="ARBA" id="ARBA00022741"/>
    </source>
</evidence>
<evidence type="ECO:0000256" key="10">
    <source>
        <dbReference type="ARBA" id="ARBA00022777"/>
    </source>
</evidence>
<keyword evidence="9" id="KW-0547">Nucleotide-binding</keyword>
<dbReference type="PANTHER" id="PTHR20858">
    <property type="entry name" value="PHOSPHOMETHYLPYRIMIDINE KINASE"/>
    <property type="match status" value="1"/>
</dbReference>
<organism evidence="16 17">
    <name type="scientific">Clostridium innocuum</name>
    <dbReference type="NCBI Taxonomy" id="1522"/>
    <lineage>
        <taxon>Bacteria</taxon>
        <taxon>Bacillati</taxon>
        <taxon>Bacillota</taxon>
        <taxon>Clostridia</taxon>
        <taxon>Eubacteriales</taxon>
        <taxon>Clostridiaceae</taxon>
        <taxon>Clostridium</taxon>
    </lineage>
</organism>
<dbReference type="RefSeq" id="WP_009269698.1">
    <property type="nucleotide sequence ID" value="NZ_CAEUHQ010000009.1"/>
</dbReference>
<comment type="catalytic activity">
    <reaction evidence="1">
        <text>4-amino-5-hydroxymethyl-2-methylpyrimidine + ATP = 4-amino-2-methyl-5-(phosphooxymethyl)pyrimidine + ADP + H(+)</text>
        <dbReference type="Rhea" id="RHEA:23096"/>
        <dbReference type="ChEBI" id="CHEBI:15378"/>
        <dbReference type="ChEBI" id="CHEBI:16892"/>
        <dbReference type="ChEBI" id="CHEBI:30616"/>
        <dbReference type="ChEBI" id="CHEBI:58354"/>
        <dbReference type="ChEBI" id="CHEBI:456216"/>
        <dbReference type="EC" id="2.7.1.49"/>
    </reaction>
</comment>
<dbReference type="SUPFAM" id="SSF53613">
    <property type="entry name" value="Ribokinase-like"/>
    <property type="match status" value="1"/>
</dbReference>
<dbReference type="GO" id="GO:0009228">
    <property type="term" value="P:thiamine biosynthetic process"/>
    <property type="evidence" value="ECO:0007669"/>
    <property type="project" value="UniProtKB-KW"/>
</dbReference>
<evidence type="ECO:0000256" key="11">
    <source>
        <dbReference type="ARBA" id="ARBA00022840"/>
    </source>
</evidence>
<dbReference type="GO" id="GO:0005829">
    <property type="term" value="C:cytosol"/>
    <property type="evidence" value="ECO:0007669"/>
    <property type="project" value="TreeGrafter"/>
</dbReference>
<name>A0A099I5S4_CLOIN</name>
<dbReference type="Pfam" id="PF08543">
    <property type="entry name" value="Phos_pyr_kin"/>
    <property type="match status" value="1"/>
</dbReference>
<evidence type="ECO:0000256" key="15">
    <source>
        <dbReference type="ARBA" id="ARBA00043176"/>
    </source>
</evidence>
<dbReference type="InterPro" id="IPR029056">
    <property type="entry name" value="Ribokinase-like"/>
</dbReference>
<dbReference type="Proteomes" id="UP000030008">
    <property type="component" value="Unassembled WGS sequence"/>
</dbReference>
<keyword evidence="11" id="KW-0067">ATP-binding</keyword>
<comment type="pathway">
    <text evidence="13">Cofactor biosynthesis; thiamine diphosphate biosynthesis; 4-amino-2-methyl-5-diphosphomethylpyrimidine from 5-amino-1-(5-phospho-D-ribosyl)imidazole: step 2/3.</text>
</comment>
<sequence>MKTVVTIAGTDPTGGAGAQADLKTFMAHEVYGMSILTALVAQNTTGVTSIMNVTPKFLKEQFDCVFTDIRPDAVKIGMVSQPELIAVIVEKLKQYAVERIVVDPVMVSTSGSRLLEDTALELLQTKLLPLADIITPNLPEAEALSGIRICNHQDMRKAAAMIAQDYDGYILIKGGHSMNRADDLLVHKDEAHWLSSEKIDNPNTHGTGCTLSSAIAGNLALGYDMISAVERAKAFISGALRDGLDLGQGSGPLNHCWNIKQKQPL</sequence>
<evidence type="ECO:0000256" key="12">
    <source>
        <dbReference type="ARBA" id="ARBA00022977"/>
    </source>
</evidence>
<evidence type="ECO:0000256" key="2">
    <source>
        <dbReference type="ARBA" id="ARBA00000565"/>
    </source>
</evidence>
<keyword evidence="10 16" id="KW-0418">Kinase</keyword>
<dbReference type="GO" id="GO:0008972">
    <property type="term" value="F:phosphomethylpyrimidine kinase activity"/>
    <property type="evidence" value="ECO:0007669"/>
    <property type="project" value="UniProtKB-EC"/>
</dbReference>
<dbReference type="CDD" id="cd01169">
    <property type="entry name" value="HMPP_kinase"/>
    <property type="match status" value="1"/>
</dbReference>
<evidence type="ECO:0000256" key="3">
    <source>
        <dbReference type="ARBA" id="ARBA00004769"/>
    </source>
</evidence>
<evidence type="ECO:0000256" key="4">
    <source>
        <dbReference type="ARBA" id="ARBA00009879"/>
    </source>
</evidence>
<keyword evidence="8" id="KW-0808">Transferase</keyword>
<keyword evidence="12" id="KW-0784">Thiamine biosynthesis</keyword>
<reference evidence="16 17" key="1">
    <citation type="submission" date="2014-08" db="EMBL/GenBank/DDBJ databases">
        <title>Clostridium innocuum, an unnegligible vancomycin-resistant pathogen causing extra-intestinal infections.</title>
        <authorList>
            <person name="Feng Y."/>
            <person name="Chiu C.-H."/>
        </authorList>
    </citation>
    <scope>NUCLEOTIDE SEQUENCE [LARGE SCALE GENOMIC DNA]</scope>
    <source>
        <strain evidence="16 17">AN88</strain>
    </source>
</reference>
<evidence type="ECO:0000313" key="17">
    <source>
        <dbReference type="Proteomes" id="UP000030008"/>
    </source>
</evidence>
<evidence type="ECO:0000256" key="6">
    <source>
        <dbReference type="ARBA" id="ARBA00012963"/>
    </source>
</evidence>
<evidence type="ECO:0000256" key="13">
    <source>
        <dbReference type="ARBA" id="ARBA00037917"/>
    </source>
</evidence>
<evidence type="ECO:0000256" key="7">
    <source>
        <dbReference type="ARBA" id="ARBA00019161"/>
    </source>
</evidence>
<dbReference type="EC" id="2.7.4.7" evidence="6"/>